<evidence type="ECO:0000259" key="1">
    <source>
        <dbReference type="Pfam" id="PF00881"/>
    </source>
</evidence>
<proteinExistence type="predicted"/>
<dbReference type="AlphaFoldDB" id="A0A848DEQ1"/>
<sequence length="331" mass="35690">MTRSRPADLSAAVEHALRAPSVHNTQPWHWRITAHTVELHADWDRHLAATDPGRRDLVLSCGAALHHLQVALAALDVSVRVDRLPDPEDLGHLATVEILPGPGDEAEAALFDSIARRRTDRRRMSHRPVPVGHVATLAEQASRHGAVLLPVTDPALRQGLVAVLTEAAHQQADTPGYEAELQLWTHRYTDARDGIPAANVSPPPVGLVGTSPLRRFPRATLTQPPQQPGSGPADDAAELLVLATRGDDQLDRLRAGEATSALLLAATGLGLASTPLSQALEIDTSRHDLQDHVLRVPEHPQLIIRIGWPADGAAELPVTPRRSLRSVLLPI</sequence>
<dbReference type="PANTHER" id="PTHR23026">
    <property type="entry name" value="NADPH NITROREDUCTASE"/>
    <property type="match status" value="1"/>
</dbReference>
<feature type="domain" description="Nitroreductase" evidence="1">
    <location>
        <begin position="114"/>
        <end position="308"/>
    </location>
</feature>
<dbReference type="Pfam" id="PF00881">
    <property type="entry name" value="Nitroreductase"/>
    <property type="match status" value="1"/>
</dbReference>
<comment type="caution">
    <text evidence="2">The sequence shown here is derived from an EMBL/GenBank/DDBJ whole genome shotgun (WGS) entry which is preliminary data.</text>
</comment>
<dbReference type="RefSeq" id="WP_169410793.1">
    <property type="nucleotide sequence ID" value="NZ_JAAXKZ010000012.1"/>
</dbReference>
<dbReference type="Proteomes" id="UP000586918">
    <property type="component" value="Unassembled WGS sequence"/>
</dbReference>
<dbReference type="InterPro" id="IPR050627">
    <property type="entry name" value="Nitroreductase/BluB"/>
</dbReference>
<dbReference type="PANTHER" id="PTHR23026:SF123">
    <property type="entry name" value="NAD(P)H NITROREDUCTASE RV3131-RELATED"/>
    <property type="match status" value="1"/>
</dbReference>
<dbReference type="InterPro" id="IPR000415">
    <property type="entry name" value="Nitroreductase-like"/>
</dbReference>
<protein>
    <submittedName>
        <fullName evidence="2">NAD(P)H nitroreductase</fullName>
    </submittedName>
</protein>
<evidence type="ECO:0000313" key="3">
    <source>
        <dbReference type="Proteomes" id="UP000586918"/>
    </source>
</evidence>
<evidence type="ECO:0000313" key="2">
    <source>
        <dbReference type="EMBL" id="NMH91092.1"/>
    </source>
</evidence>
<dbReference type="EMBL" id="JAAXKZ010000012">
    <property type="protein sequence ID" value="NMH91092.1"/>
    <property type="molecule type" value="Genomic_DNA"/>
</dbReference>
<dbReference type="SUPFAM" id="SSF55469">
    <property type="entry name" value="FMN-dependent nitroreductase-like"/>
    <property type="match status" value="2"/>
</dbReference>
<accession>A0A848DEQ1</accession>
<keyword evidence="3" id="KW-1185">Reference proteome</keyword>
<reference evidence="2 3" key="1">
    <citation type="submission" date="2020-04" db="EMBL/GenBank/DDBJ databases">
        <authorList>
            <person name="Klaysubun C."/>
            <person name="Duangmal K."/>
            <person name="Lipun K."/>
        </authorList>
    </citation>
    <scope>NUCLEOTIDE SEQUENCE [LARGE SCALE GENOMIC DNA]</scope>
    <source>
        <strain evidence="2 3">DSM 45300</strain>
    </source>
</reference>
<organism evidence="2 3">
    <name type="scientific">Pseudonocardia bannensis</name>
    <dbReference type="NCBI Taxonomy" id="630973"/>
    <lineage>
        <taxon>Bacteria</taxon>
        <taxon>Bacillati</taxon>
        <taxon>Actinomycetota</taxon>
        <taxon>Actinomycetes</taxon>
        <taxon>Pseudonocardiales</taxon>
        <taxon>Pseudonocardiaceae</taxon>
        <taxon>Pseudonocardia</taxon>
    </lineage>
</organism>
<dbReference type="Gene3D" id="3.40.109.10">
    <property type="entry name" value="NADH Oxidase"/>
    <property type="match status" value="1"/>
</dbReference>
<gene>
    <name evidence="2" type="ORF">HF519_05695</name>
</gene>
<dbReference type="GO" id="GO:0016491">
    <property type="term" value="F:oxidoreductase activity"/>
    <property type="evidence" value="ECO:0007669"/>
    <property type="project" value="InterPro"/>
</dbReference>
<dbReference type="NCBIfam" id="NF047509">
    <property type="entry name" value="Rv3131_FMN_oxido"/>
    <property type="match status" value="1"/>
</dbReference>
<dbReference type="InterPro" id="IPR029479">
    <property type="entry name" value="Nitroreductase"/>
</dbReference>
<name>A0A848DEQ1_9PSEU</name>